<dbReference type="GO" id="GO:0016616">
    <property type="term" value="F:oxidoreductase activity, acting on the CH-OH group of donors, NAD or NADP as acceptor"/>
    <property type="evidence" value="ECO:0007669"/>
    <property type="project" value="UniProtKB-ARBA"/>
</dbReference>
<dbReference type="PRINTS" id="PR00080">
    <property type="entry name" value="SDRFAMILY"/>
</dbReference>
<dbReference type="InterPro" id="IPR002347">
    <property type="entry name" value="SDR_fam"/>
</dbReference>
<proteinExistence type="inferred from homology"/>
<reference evidence="5" key="1">
    <citation type="submission" date="2016-10" db="EMBL/GenBank/DDBJ databases">
        <authorList>
            <person name="Varghese N."/>
            <person name="Submissions S."/>
        </authorList>
    </citation>
    <scope>NUCLEOTIDE SEQUENCE [LARGE SCALE GENOMIC DNA]</scope>
    <source>
        <strain evidence="5">DSM 45245</strain>
    </source>
</reference>
<evidence type="ECO:0000256" key="2">
    <source>
        <dbReference type="ARBA" id="ARBA00023002"/>
    </source>
</evidence>
<dbReference type="SUPFAM" id="SSF51735">
    <property type="entry name" value="NAD(P)-binding Rossmann-fold domains"/>
    <property type="match status" value="1"/>
</dbReference>
<keyword evidence="2" id="KW-0560">Oxidoreductase</keyword>
<gene>
    <name evidence="4" type="ORF">SAMN05444365_101573</name>
</gene>
<dbReference type="AlphaFoldDB" id="A0A1H3GVZ8"/>
<dbReference type="InterPro" id="IPR036291">
    <property type="entry name" value="NAD(P)-bd_dom_sf"/>
</dbReference>
<evidence type="ECO:0000313" key="4">
    <source>
        <dbReference type="EMBL" id="SDY07135.1"/>
    </source>
</evidence>
<accession>A0A1H3GVZ8</accession>
<dbReference type="PRINTS" id="PR00081">
    <property type="entry name" value="GDHRDH"/>
</dbReference>
<organism evidence="4 5">
    <name type="scientific">Micromonospora pattaloongensis</name>
    <dbReference type="NCBI Taxonomy" id="405436"/>
    <lineage>
        <taxon>Bacteria</taxon>
        <taxon>Bacillati</taxon>
        <taxon>Actinomycetota</taxon>
        <taxon>Actinomycetes</taxon>
        <taxon>Micromonosporales</taxon>
        <taxon>Micromonosporaceae</taxon>
        <taxon>Micromonospora</taxon>
    </lineage>
</organism>
<dbReference type="Proteomes" id="UP000242415">
    <property type="component" value="Unassembled WGS sequence"/>
</dbReference>
<dbReference type="Pfam" id="PF00106">
    <property type="entry name" value="adh_short"/>
    <property type="match status" value="1"/>
</dbReference>
<dbReference type="Gene3D" id="3.40.50.720">
    <property type="entry name" value="NAD(P)-binding Rossmann-like Domain"/>
    <property type="match status" value="1"/>
</dbReference>
<evidence type="ECO:0000256" key="3">
    <source>
        <dbReference type="RuleBase" id="RU000363"/>
    </source>
</evidence>
<dbReference type="EMBL" id="FNPH01000001">
    <property type="protein sequence ID" value="SDY07135.1"/>
    <property type="molecule type" value="Genomic_DNA"/>
</dbReference>
<name>A0A1H3GVZ8_9ACTN</name>
<protein>
    <submittedName>
        <fullName evidence="4">NADP-dependent 3-hydroxy acid dehydrogenase YdfG</fullName>
    </submittedName>
</protein>
<dbReference type="STRING" id="405436.SAMN05444365_101573"/>
<keyword evidence="5" id="KW-1185">Reference proteome</keyword>
<dbReference type="FunFam" id="3.40.50.720:FF:000047">
    <property type="entry name" value="NADP-dependent L-serine/L-allo-threonine dehydrogenase"/>
    <property type="match status" value="1"/>
</dbReference>
<evidence type="ECO:0000313" key="5">
    <source>
        <dbReference type="Proteomes" id="UP000242415"/>
    </source>
</evidence>
<dbReference type="PANTHER" id="PTHR42901">
    <property type="entry name" value="ALCOHOL DEHYDROGENASE"/>
    <property type="match status" value="1"/>
</dbReference>
<dbReference type="PANTHER" id="PTHR42901:SF1">
    <property type="entry name" value="ALCOHOL DEHYDROGENASE"/>
    <property type="match status" value="1"/>
</dbReference>
<sequence>MIHLSPATTATVGKNDGMTPIAIVTGASSGIGAATARRLATEGFHVVAAARRADRLADLVAEIDTAGGTATAICCDITSDESVAGLAAAVADLPGPVTLLVNNAGGAHGLDPVATGSVADWQWMYEVNVLGTLRVTQALLPALEASGAGTVVVVGSTAGFTVYEGGGGYTAAKHAQTALTGTLRLELCGRPVRVIEIDPGMVRTDEFSLVRFGGDADRAAAVYEGVPEPLVADDVADCIAWCATRPHHVNVDRLVVRPLAQAAQHKVHRVTAG</sequence>
<evidence type="ECO:0000256" key="1">
    <source>
        <dbReference type="ARBA" id="ARBA00006484"/>
    </source>
</evidence>
<comment type="similarity">
    <text evidence="1 3">Belongs to the short-chain dehydrogenases/reductases (SDR) family.</text>
</comment>